<evidence type="ECO:0000256" key="3">
    <source>
        <dbReference type="ARBA" id="ARBA00022741"/>
    </source>
</evidence>
<evidence type="ECO:0000256" key="6">
    <source>
        <dbReference type="PROSITE-ProRule" id="PRU10141"/>
    </source>
</evidence>
<keyword evidence="4" id="KW-0418">Kinase</keyword>
<dbReference type="AlphaFoldDB" id="A0A7E4ZVV3"/>
<reference evidence="8" key="1">
    <citation type="journal article" date="2013" name="Genetics">
        <title>The draft genome and transcriptome of Panagrellus redivivus are shaped by the harsh demands of a free-living lifestyle.</title>
        <authorList>
            <person name="Srinivasan J."/>
            <person name="Dillman A.R."/>
            <person name="Macchietto M.G."/>
            <person name="Heikkinen L."/>
            <person name="Lakso M."/>
            <person name="Fracchia K.M."/>
            <person name="Antoshechkin I."/>
            <person name="Mortazavi A."/>
            <person name="Wong G."/>
            <person name="Sternberg P.W."/>
        </authorList>
    </citation>
    <scope>NUCLEOTIDE SEQUENCE [LARGE SCALE GENOMIC DNA]</scope>
    <source>
        <strain evidence="8">MT8872</strain>
    </source>
</reference>
<evidence type="ECO:0000256" key="5">
    <source>
        <dbReference type="ARBA" id="ARBA00022840"/>
    </source>
</evidence>
<evidence type="ECO:0000256" key="1">
    <source>
        <dbReference type="ARBA" id="ARBA00022527"/>
    </source>
</evidence>
<dbReference type="InterPro" id="IPR000719">
    <property type="entry name" value="Prot_kinase_dom"/>
</dbReference>
<evidence type="ECO:0000313" key="8">
    <source>
        <dbReference type="Proteomes" id="UP000492821"/>
    </source>
</evidence>
<name>A0A7E4ZVV3_PANRE</name>
<dbReference type="PANTHER" id="PTHR11909">
    <property type="entry name" value="CASEIN KINASE-RELATED"/>
    <property type="match status" value="1"/>
</dbReference>
<evidence type="ECO:0000313" key="9">
    <source>
        <dbReference type="WBParaSite" id="Pan_g20704.t1"/>
    </source>
</evidence>
<evidence type="ECO:0000256" key="2">
    <source>
        <dbReference type="ARBA" id="ARBA00022679"/>
    </source>
</evidence>
<keyword evidence="5 6" id="KW-0067">ATP-binding</keyword>
<dbReference type="GO" id="GO:0005524">
    <property type="term" value="F:ATP binding"/>
    <property type="evidence" value="ECO:0007669"/>
    <property type="project" value="UniProtKB-UniRule"/>
</dbReference>
<keyword evidence="2" id="KW-0808">Transferase</keyword>
<dbReference type="SUPFAM" id="SSF56112">
    <property type="entry name" value="Protein kinase-like (PK-like)"/>
    <property type="match status" value="1"/>
</dbReference>
<dbReference type="Proteomes" id="UP000492821">
    <property type="component" value="Unassembled WGS sequence"/>
</dbReference>
<dbReference type="InterPro" id="IPR011009">
    <property type="entry name" value="Kinase-like_dom_sf"/>
</dbReference>
<keyword evidence="1" id="KW-0723">Serine/threonine-protein kinase</keyword>
<dbReference type="CDD" id="cd14017">
    <property type="entry name" value="STKc_TTBK"/>
    <property type="match status" value="1"/>
</dbReference>
<feature type="domain" description="Protein kinase" evidence="7">
    <location>
        <begin position="80"/>
        <end position="357"/>
    </location>
</feature>
<reference evidence="9" key="2">
    <citation type="submission" date="2020-10" db="UniProtKB">
        <authorList>
            <consortium name="WormBaseParasite"/>
        </authorList>
    </citation>
    <scope>IDENTIFICATION</scope>
</reference>
<feature type="binding site" evidence="6">
    <location>
        <position position="111"/>
    </location>
    <ligand>
        <name>ATP</name>
        <dbReference type="ChEBI" id="CHEBI:30616"/>
    </ligand>
</feature>
<dbReference type="InterPro" id="IPR050235">
    <property type="entry name" value="CK1_Ser-Thr_kinase"/>
</dbReference>
<proteinExistence type="predicted"/>
<accession>A0A7E4ZVV3</accession>
<dbReference type="GO" id="GO:0004674">
    <property type="term" value="F:protein serine/threonine kinase activity"/>
    <property type="evidence" value="ECO:0007669"/>
    <property type="project" value="UniProtKB-KW"/>
</dbReference>
<keyword evidence="8" id="KW-1185">Reference proteome</keyword>
<protein>
    <submittedName>
        <fullName evidence="9">Protein kinase domain-containing protein</fullName>
    </submittedName>
</protein>
<sequence>MFQHFSILQRTCLPPGIGGCPVAPRILSLTGIKWKVMPEEKKNFSAELKKAADAAAAEAGIVPPALDIVQLNKGDKVGTWKISKKLGEGGFGAVYLVTDMTGKIEGEYALKAEKATESVRVLKMEVFVLTELKKANAKHFCDLLDRGRISVYNYVVMTLVGPSFHDLRKVYTDKDKQKFSLGCACSVGIKCIEAIEELHSVGYLHRDLKPGNFAIGKADPRKVIMLDFGMARKYIDAQGKQRAPRWAAGFRGTVRYAPLSCHISRDQCRKDDLETWLYMQIELTRGNLPWKSIENREEMGRYKERCRGEGIKELMGGCPKEYVDIMLFVDSLCYYTPPKYALIMDLLKTAISVNNLVEYPYDWEKATAAVAAGGPGASGPA</sequence>
<dbReference type="Gene3D" id="1.10.510.10">
    <property type="entry name" value="Transferase(Phosphotransferase) domain 1"/>
    <property type="match status" value="1"/>
</dbReference>
<evidence type="ECO:0000259" key="7">
    <source>
        <dbReference type="PROSITE" id="PS50011"/>
    </source>
</evidence>
<dbReference type="Pfam" id="PF00069">
    <property type="entry name" value="Pkinase"/>
    <property type="match status" value="1"/>
</dbReference>
<dbReference type="PROSITE" id="PS00107">
    <property type="entry name" value="PROTEIN_KINASE_ATP"/>
    <property type="match status" value="1"/>
</dbReference>
<dbReference type="SMART" id="SM00220">
    <property type="entry name" value="S_TKc"/>
    <property type="match status" value="1"/>
</dbReference>
<evidence type="ECO:0000256" key="4">
    <source>
        <dbReference type="ARBA" id="ARBA00022777"/>
    </source>
</evidence>
<dbReference type="PROSITE" id="PS50011">
    <property type="entry name" value="PROTEIN_KINASE_DOM"/>
    <property type="match status" value="1"/>
</dbReference>
<dbReference type="WBParaSite" id="Pan_g20704.t1">
    <property type="protein sequence ID" value="Pan_g20704.t1"/>
    <property type="gene ID" value="Pan_g20704"/>
</dbReference>
<dbReference type="InterPro" id="IPR047916">
    <property type="entry name" value="TTBK_Asator-like_STKc"/>
</dbReference>
<dbReference type="InterPro" id="IPR017441">
    <property type="entry name" value="Protein_kinase_ATP_BS"/>
</dbReference>
<keyword evidence="3 6" id="KW-0547">Nucleotide-binding</keyword>
<organism evidence="8 9">
    <name type="scientific">Panagrellus redivivus</name>
    <name type="common">Microworm</name>
    <dbReference type="NCBI Taxonomy" id="6233"/>
    <lineage>
        <taxon>Eukaryota</taxon>
        <taxon>Metazoa</taxon>
        <taxon>Ecdysozoa</taxon>
        <taxon>Nematoda</taxon>
        <taxon>Chromadorea</taxon>
        <taxon>Rhabditida</taxon>
        <taxon>Tylenchina</taxon>
        <taxon>Panagrolaimomorpha</taxon>
        <taxon>Panagrolaimoidea</taxon>
        <taxon>Panagrolaimidae</taxon>
        <taxon>Panagrellus</taxon>
    </lineage>
</organism>